<organism evidence="2 3">
    <name type="scientific">Neolentinus lepideus HHB14362 ss-1</name>
    <dbReference type="NCBI Taxonomy" id="1314782"/>
    <lineage>
        <taxon>Eukaryota</taxon>
        <taxon>Fungi</taxon>
        <taxon>Dikarya</taxon>
        <taxon>Basidiomycota</taxon>
        <taxon>Agaricomycotina</taxon>
        <taxon>Agaricomycetes</taxon>
        <taxon>Gloeophyllales</taxon>
        <taxon>Gloeophyllaceae</taxon>
        <taxon>Neolentinus</taxon>
    </lineage>
</organism>
<dbReference type="OrthoDB" id="3043660at2759"/>
<protein>
    <submittedName>
        <fullName evidence="2">Uncharacterized protein</fullName>
    </submittedName>
</protein>
<dbReference type="EMBL" id="KV425588">
    <property type="protein sequence ID" value="KZT23126.1"/>
    <property type="molecule type" value="Genomic_DNA"/>
</dbReference>
<evidence type="ECO:0000313" key="2">
    <source>
        <dbReference type="EMBL" id="KZT23126.1"/>
    </source>
</evidence>
<proteinExistence type="predicted"/>
<reference evidence="2 3" key="1">
    <citation type="journal article" date="2016" name="Mol. Biol. Evol.">
        <title>Comparative Genomics of Early-Diverging Mushroom-Forming Fungi Provides Insights into the Origins of Lignocellulose Decay Capabilities.</title>
        <authorList>
            <person name="Nagy L.G."/>
            <person name="Riley R."/>
            <person name="Tritt A."/>
            <person name="Adam C."/>
            <person name="Daum C."/>
            <person name="Floudas D."/>
            <person name="Sun H."/>
            <person name="Yadav J.S."/>
            <person name="Pangilinan J."/>
            <person name="Larsson K.H."/>
            <person name="Matsuura K."/>
            <person name="Barry K."/>
            <person name="Labutti K."/>
            <person name="Kuo R."/>
            <person name="Ohm R.A."/>
            <person name="Bhattacharya S.S."/>
            <person name="Shirouzu T."/>
            <person name="Yoshinaga Y."/>
            <person name="Martin F.M."/>
            <person name="Grigoriev I.V."/>
            <person name="Hibbett D.S."/>
        </authorList>
    </citation>
    <scope>NUCLEOTIDE SEQUENCE [LARGE SCALE GENOMIC DNA]</scope>
    <source>
        <strain evidence="2 3">HHB14362 ss-1</strain>
    </source>
</reference>
<feature type="signal peptide" evidence="1">
    <location>
        <begin position="1"/>
        <end position="20"/>
    </location>
</feature>
<evidence type="ECO:0000313" key="3">
    <source>
        <dbReference type="Proteomes" id="UP000076761"/>
    </source>
</evidence>
<dbReference type="AlphaFoldDB" id="A0A165R032"/>
<gene>
    <name evidence="2" type="ORF">NEOLEDRAFT_1180350</name>
</gene>
<keyword evidence="3" id="KW-1185">Reference proteome</keyword>
<accession>A0A165R032</accession>
<sequence>MKFFVAAVVSSLFAVATVTAECPEVTRFGRFNVSPTSLSSGDSVTINANFTCAKQLGYVATYTDYYIEVPTNNNGHEPSVMLARRQLAEDATTDSFTVQIPYGYYFPNASYVIALVNTYATDGTNGLPIYQVGGLSASVNITSTVS</sequence>
<dbReference type="InParanoid" id="A0A165R032"/>
<dbReference type="Proteomes" id="UP000076761">
    <property type="component" value="Unassembled WGS sequence"/>
</dbReference>
<evidence type="ECO:0000256" key="1">
    <source>
        <dbReference type="SAM" id="SignalP"/>
    </source>
</evidence>
<feature type="chain" id="PRO_5007865472" evidence="1">
    <location>
        <begin position="21"/>
        <end position="146"/>
    </location>
</feature>
<name>A0A165R032_9AGAM</name>
<keyword evidence="1" id="KW-0732">Signal</keyword>